<name>A0AA38GI09_TAXCH</name>
<dbReference type="InterPro" id="IPR051222">
    <property type="entry name" value="PPR/CCM1_RNA-binding"/>
</dbReference>
<dbReference type="Proteomes" id="UP000824469">
    <property type="component" value="Unassembled WGS sequence"/>
</dbReference>
<feature type="non-terminal residue" evidence="3">
    <location>
        <position position="602"/>
    </location>
</feature>
<accession>A0AA38GI09</accession>
<evidence type="ECO:0008006" key="5">
    <source>
        <dbReference type="Google" id="ProtNLM"/>
    </source>
</evidence>
<feature type="repeat" description="PPR" evidence="2">
    <location>
        <begin position="246"/>
        <end position="280"/>
    </location>
</feature>
<evidence type="ECO:0000313" key="4">
    <source>
        <dbReference type="Proteomes" id="UP000824469"/>
    </source>
</evidence>
<dbReference type="Pfam" id="PF13041">
    <property type="entry name" value="PPR_2"/>
    <property type="match status" value="2"/>
</dbReference>
<dbReference type="NCBIfam" id="TIGR00756">
    <property type="entry name" value="PPR"/>
    <property type="match status" value="6"/>
</dbReference>
<dbReference type="PANTHER" id="PTHR47942">
    <property type="entry name" value="TETRATRICOPEPTIDE REPEAT (TPR)-LIKE SUPERFAMILY PROTEIN-RELATED"/>
    <property type="match status" value="1"/>
</dbReference>
<dbReference type="OMA" id="FQIKPNW"/>
<evidence type="ECO:0000256" key="2">
    <source>
        <dbReference type="PROSITE-ProRule" id="PRU00708"/>
    </source>
</evidence>
<keyword evidence="1" id="KW-0677">Repeat</keyword>
<organism evidence="3 4">
    <name type="scientific">Taxus chinensis</name>
    <name type="common">Chinese yew</name>
    <name type="synonym">Taxus wallichiana var. chinensis</name>
    <dbReference type="NCBI Taxonomy" id="29808"/>
    <lineage>
        <taxon>Eukaryota</taxon>
        <taxon>Viridiplantae</taxon>
        <taxon>Streptophyta</taxon>
        <taxon>Embryophyta</taxon>
        <taxon>Tracheophyta</taxon>
        <taxon>Spermatophyta</taxon>
        <taxon>Pinopsida</taxon>
        <taxon>Pinidae</taxon>
        <taxon>Conifers II</taxon>
        <taxon>Cupressales</taxon>
        <taxon>Taxaceae</taxon>
        <taxon>Taxus</taxon>
    </lineage>
</organism>
<feature type="repeat" description="PPR" evidence="2">
    <location>
        <begin position="531"/>
        <end position="565"/>
    </location>
</feature>
<proteinExistence type="predicted"/>
<feature type="repeat" description="PPR" evidence="2">
    <location>
        <begin position="388"/>
        <end position="422"/>
    </location>
</feature>
<keyword evidence="4" id="KW-1185">Reference proteome</keyword>
<comment type="caution">
    <text evidence="3">The sequence shown here is derived from an EMBL/GenBank/DDBJ whole genome shotgun (WGS) entry which is preliminary data.</text>
</comment>
<dbReference type="Gene3D" id="1.25.40.10">
    <property type="entry name" value="Tetratricopeptide repeat domain"/>
    <property type="match status" value="3"/>
</dbReference>
<dbReference type="PANTHER" id="PTHR47942:SF50">
    <property type="entry name" value="OS03G0284900 PROTEIN"/>
    <property type="match status" value="1"/>
</dbReference>
<sequence length="602" mass="68113">MSYILVMTPSACYSQFSIPGNKYTNIQEHKPKLGILRNGNGDGSVYAKIEASLLLDGNSKRNPQRLEYYQWLAANLAEEGRLSDFANLIAGMRNITNFVQQLQMDVVCAGFGRQIENGELYLVLETLSSLHSAGCHSPTFVDNNATQLIANDCGKMIENGNVKECIRVLQILSDCLFPIEDFVEPIFIIQQCIKLKKVRMALRYVSLLRPPHVWFNFLIREFGKQRDLMSALIAFQRSQRIAMRFDMYSYRDIIDACGVCGNPEQARIIFKELLNQKVTPNIFVYNSIMNVNAGNLDYVLQIYKHMLNSGLTADMTTYNILLKIWCIAGKVDLAEHVYREILNRAAAGELKMDVIAYSTMIQVFGKAKMWEMAMEVKRDMISAGITPDVVTWTSLIGACANARLVEKAIQIFDEMVLSGCEPNTQCCNMLLHACVKSCQYARAFQLFNNWKKNGFYEASAEVSSNSEKLHSKNSSHRMQASSPIIYNGASKMAQFKPTVITYNILMKAYGSAPYFVKSLMEEMEMMGLVPDCVSWSILIDAYGNANDLRGVLQTFRLMRKTGVRPDVITYTTAIKACVKNKNPEKAFLIFETMKKFHMQPNL</sequence>
<dbReference type="Pfam" id="PF13812">
    <property type="entry name" value="PPR_3"/>
    <property type="match status" value="1"/>
</dbReference>
<dbReference type="PROSITE" id="PS51375">
    <property type="entry name" value="PPR"/>
    <property type="match status" value="6"/>
</dbReference>
<dbReference type="Pfam" id="PF01535">
    <property type="entry name" value="PPR"/>
    <property type="match status" value="2"/>
</dbReference>
<dbReference type="InterPro" id="IPR011990">
    <property type="entry name" value="TPR-like_helical_dom_sf"/>
</dbReference>
<feature type="repeat" description="PPR" evidence="2">
    <location>
        <begin position="314"/>
        <end position="344"/>
    </location>
</feature>
<gene>
    <name evidence="3" type="ORF">KI387_016817</name>
</gene>
<dbReference type="EMBL" id="JAHRHJ020000003">
    <property type="protein sequence ID" value="KAH9322178.1"/>
    <property type="molecule type" value="Genomic_DNA"/>
</dbReference>
<dbReference type="AlphaFoldDB" id="A0AA38GI09"/>
<evidence type="ECO:0000313" key="3">
    <source>
        <dbReference type="EMBL" id="KAH9322178.1"/>
    </source>
</evidence>
<protein>
    <recommendedName>
        <fullName evidence="5">Pentatricopeptide repeat-containing protein</fullName>
    </recommendedName>
</protein>
<evidence type="ECO:0000256" key="1">
    <source>
        <dbReference type="ARBA" id="ARBA00022737"/>
    </source>
</evidence>
<feature type="repeat" description="PPR" evidence="2">
    <location>
        <begin position="566"/>
        <end position="600"/>
    </location>
</feature>
<dbReference type="InterPro" id="IPR002885">
    <property type="entry name" value="PPR_rpt"/>
</dbReference>
<reference evidence="3 4" key="1">
    <citation type="journal article" date="2021" name="Nat. Plants">
        <title>The Taxus genome provides insights into paclitaxel biosynthesis.</title>
        <authorList>
            <person name="Xiong X."/>
            <person name="Gou J."/>
            <person name="Liao Q."/>
            <person name="Li Y."/>
            <person name="Zhou Q."/>
            <person name="Bi G."/>
            <person name="Li C."/>
            <person name="Du R."/>
            <person name="Wang X."/>
            <person name="Sun T."/>
            <person name="Guo L."/>
            <person name="Liang H."/>
            <person name="Lu P."/>
            <person name="Wu Y."/>
            <person name="Zhang Z."/>
            <person name="Ro D.K."/>
            <person name="Shang Y."/>
            <person name="Huang S."/>
            <person name="Yan J."/>
        </authorList>
    </citation>
    <scope>NUCLEOTIDE SEQUENCE [LARGE SCALE GENOMIC DNA]</scope>
    <source>
        <strain evidence="3">Ta-2019</strain>
    </source>
</reference>
<feature type="repeat" description="PPR" evidence="2">
    <location>
        <begin position="353"/>
        <end position="387"/>
    </location>
</feature>